<evidence type="ECO:0000256" key="2">
    <source>
        <dbReference type="ARBA" id="ARBA00009191"/>
    </source>
</evidence>
<reference evidence="8" key="1">
    <citation type="journal article" date="2023" name="Plant Biotechnol. J.">
        <title>Chromosome-level wild Hevea brasiliensis genome provides new tools for genomic-assisted breeding and valuable loci to elevate rubber yield.</title>
        <authorList>
            <person name="Cheng H."/>
            <person name="Song X."/>
            <person name="Hu Y."/>
            <person name="Wu T."/>
            <person name="Yang Q."/>
            <person name="An Z."/>
            <person name="Feng S."/>
            <person name="Deng Z."/>
            <person name="Wu W."/>
            <person name="Zeng X."/>
            <person name="Tu M."/>
            <person name="Wang X."/>
            <person name="Huang H."/>
        </authorList>
    </citation>
    <scope>NUCLEOTIDE SEQUENCE</scope>
    <source>
        <strain evidence="8">MT/VB/25A 57/8</strain>
    </source>
</reference>
<dbReference type="Proteomes" id="UP001174677">
    <property type="component" value="Chromosome 9"/>
</dbReference>
<accession>A0ABQ9LX96</accession>
<keyword evidence="4" id="KW-0926">Vacuole</keyword>
<feature type="transmembrane region" description="Helical" evidence="6">
    <location>
        <begin position="21"/>
        <end position="41"/>
    </location>
</feature>
<dbReference type="SUPFAM" id="SSF63829">
    <property type="entry name" value="Calcium-dependent phosphotriesterase"/>
    <property type="match status" value="1"/>
</dbReference>
<dbReference type="EMBL" id="JARPOI010000009">
    <property type="protein sequence ID" value="KAJ9172586.1"/>
    <property type="molecule type" value="Genomic_DNA"/>
</dbReference>
<comment type="subcellular location">
    <subcellularLocation>
        <location evidence="1">Vacuole</location>
    </subcellularLocation>
</comment>
<keyword evidence="5" id="KW-0325">Glycoprotein</keyword>
<dbReference type="Pfam" id="PF20067">
    <property type="entry name" value="SSL_N"/>
    <property type="match status" value="1"/>
</dbReference>
<proteinExistence type="inferred from homology"/>
<evidence type="ECO:0000259" key="7">
    <source>
        <dbReference type="Pfam" id="PF03088"/>
    </source>
</evidence>
<dbReference type="Gene3D" id="2.120.10.30">
    <property type="entry name" value="TolB, C-terminal domain"/>
    <property type="match status" value="1"/>
</dbReference>
<comment type="similarity">
    <text evidence="2">Belongs to the strictosidine synthase family.</text>
</comment>
<protein>
    <recommendedName>
        <fullName evidence="7">Strictosidine synthase conserved region domain-containing protein</fullName>
    </recommendedName>
</protein>
<feature type="domain" description="Strictosidine synthase conserved region" evidence="7">
    <location>
        <begin position="174"/>
        <end position="260"/>
    </location>
</feature>
<sequence>MNPPNNTARPISSRRASSCPFNAILFSVVAPVLAAVLLFHLDSFDPAPFPYHELTHPLPEPSLKNGRLLQGAEFLGFGELPGAEDIAYDSKSGVIYTTCEDGWIKRVTVNDSSVSDTVVENWVNTGGRPLGLVLGRDNDVIVADAYKGLLKISAEGAVELLTDEADGVKFKLADGVDIADDGIIYFTDASCKYYLHDVTWDFLEGKPNGRLLSYDPATKKTKVLLADLYFANGLAISPDQESLIYCETPMSRCKRYFIKGNKKGHTEKFVDMPGMPDNIHYDGGGHFWIASVSEITPFWKVAFRYPVIRKVARIVFKYIVNLRTQKNAGVFVVNLDGKLITHYHDPGLILISSGVKIGTHLYCGSVIYPYIIRLNLAEHPAHATT</sequence>
<dbReference type="Pfam" id="PF03088">
    <property type="entry name" value="Str_synth"/>
    <property type="match status" value="1"/>
</dbReference>
<keyword evidence="6" id="KW-1133">Transmembrane helix</keyword>
<gene>
    <name evidence="8" type="ORF">P3X46_015803</name>
</gene>
<comment type="caution">
    <text evidence="8">The sequence shown here is derived from an EMBL/GenBank/DDBJ whole genome shotgun (WGS) entry which is preliminary data.</text>
</comment>
<evidence type="ECO:0000256" key="5">
    <source>
        <dbReference type="ARBA" id="ARBA00023180"/>
    </source>
</evidence>
<keyword evidence="6" id="KW-0472">Membrane</keyword>
<evidence type="ECO:0000313" key="8">
    <source>
        <dbReference type="EMBL" id="KAJ9172586.1"/>
    </source>
</evidence>
<dbReference type="PANTHER" id="PTHR10426:SF88">
    <property type="entry name" value="ADIPOCYTE PLASMA MEMBRANE-ASSOCIATED PROTEIN HEMOMUCIN-RELATED"/>
    <property type="match status" value="1"/>
</dbReference>
<evidence type="ECO:0000313" key="9">
    <source>
        <dbReference type="Proteomes" id="UP001174677"/>
    </source>
</evidence>
<evidence type="ECO:0000256" key="6">
    <source>
        <dbReference type="SAM" id="Phobius"/>
    </source>
</evidence>
<evidence type="ECO:0000256" key="1">
    <source>
        <dbReference type="ARBA" id="ARBA00004116"/>
    </source>
</evidence>
<dbReference type="PANTHER" id="PTHR10426">
    <property type="entry name" value="STRICTOSIDINE SYNTHASE-RELATED"/>
    <property type="match status" value="1"/>
</dbReference>
<evidence type="ECO:0000256" key="4">
    <source>
        <dbReference type="ARBA" id="ARBA00022554"/>
    </source>
</evidence>
<dbReference type="InterPro" id="IPR018119">
    <property type="entry name" value="Strictosidine_synth_cons-reg"/>
</dbReference>
<keyword evidence="6" id="KW-0812">Transmembrane</keyword>
<evidence type="ECO:0000256" key="3">
    <source>
        <dbReference type="ARBA" id="ARBA00022553"/>
    </source>
</evidence>
<name>A0ABQ9LX96_HEVBR</name>
<dbReference type="InterPro" id="IPR011042">
    <property type="entry name" value="6-blade_b-propeller_TolB-like"/>
</dbReference>
<organism evidence="8 9">
    <name type="scientific">Hevea brasiliensis</name>
    <name type="common">Para rubber tree</name>
    <name type="synonym">Siphonia brasiliensis</name>
    <dbReference type="NCBI Taxonomy" id="3981"/>
    <lineage>
        <taxon>Eukaryota</taxon>
        <taxon>Viridiplantae</taxon>
        <taxon>Streptophyta</taxon>
        <taxon>Embryophyta</taxon>
        <taxon>Tracheophyta</taxon>
        <taxon>Spermatophyta</taxon>
        <taxon>Magnoliopsida</taxon>
        <taxon>eudicotyledons</taxon>
        <taxon>Gunneridae</taxon>
        <taxon>Pentapetalae</taxon>
        <taxon>rosids</taxon>
        <taxon>fabids</taxon>
        <taxon>Malpighiales</taxon>
        <taxon>Euphorbiaceae</taxon>
        <taxon>Crotonoideae</taxon>
        <taxon>Micrandreae</taxon>
        <taxon>Hevea</taxon>
    </lineage>
</organism>
<keyword evidence="3" id="KW-0597">Phosphoprotein</keyword>
<keyword evidence="9" id="KW-1185">Reference proteome</keyword>